<feature type="region of interest" description="Disordered" evidence="1">
    <location>
        <begin position="113"/>
        <end position="132"/>
    </location>
</feature>
<organism evidence="3 4">
    <name type="scientific">Penicillium malachiteum</name>
    <dbReference type="NCBI Taxonomy" id="1324776"/>
    <lineage>
        <taxon>Eukaryota</taxon>
        <taxon>Fungi</taxon>
        <taxon>Dikarya</taxon>
        <taxon>Ascomycota</taxon>
        <taxon>Pezizomycotina</taxon>
        <taxon>Eurotiomycetes</taxon>
        <taxon>Eurotiomycetidae</taxon>
        <taxon>Eurotiales</taxon>
        <taxon>Aspergillaceae</taxon>
        <taxon>Penicillium</taxon>
    </lineage>
</organism>
<evidence type="ECO:0000256" key="1">
    <source>
        <dbReference type="SAM" id="MobiDB-lite"/>
    </source>
</evidence>
<sequence length="275" mass="31723">MELQGAGHSTFVANLLSLHDQQYCVTKRIRELLNNEQYSDLTIICENETFHAHKNIVCTGSSYFDAACNNPGFTESQGTFDLRNSETMFVKKVLYFLYTGDYNFDEEKKAYKDMKGPKSKKRSANGETVEAPAPPTKLLTEKEIKFMENHPAYLHYRVYAEGEYFMINDLKDKAADYFKQALLAKRIPPAQFVEMVQEIFTDRPNVEPLQDALLAHCVRNLQYYQRGRQPVLTTEFLKQRPIFANAFCLELTEEYIRVLRDHPGVILQPGGHLGR</sequence>
<dbReference type="Proteomes" id="UP001215712">
    <property type="component" value="Unassembled WGS sequence"/>
</dbReference>
<dbReference type="InterPro" id="IPR000210">
    <property type="entry name" value="BTB/POZ_dom"/>
</dbReference>
<gene>
    <name evidence="3" type="ORF">N7493_005720</name>
</gene>
<comment type="caution">
    <text evidence="3">The sequence shown here is derived from an EMBL/GenBank/DDBJ whole genome shotgun (WGS) entry which is preliminary data.</text>
</comment>
<protein>
    <recommendedName>
        <fullName evidence="2">BTB domain-containing protein</fullName>
    </recommendedName>
</protein>
<reference evidence="3" key="2">
    <citation type="submission" date="2023-01" db="EMBL/GenBank/DDBJ databases">
        <authorList>
            <person name="Petersen C."/>
        </authorList>
    </citation>
    <scope>NUCLEOTIDE SEQUENCE</scope>
    <source>
        <strain evidence="3">IBT 17514</strain>
    </source>
</reference>
<dbReference type="Pfam" id="PF00651">
    <property type="entry name" value="BTB"/>
    <property type="match status" value="1"/>
</dbReference>
<accession>A0AAD6HN70</accession>
<keyword evidence="4" id="KW-1185">Reference proteome</keyword>
<feature type="domain" description="BTB" evidence="2">
    <location>
        <begin position="39"/>
        <end position="106"/>
    </location>
</feature>
<proteinExistence type="predicted"/>
<dbReference type="PANTHER" id="PTHR47843:SF5">
    <property type="entry name" value="BTB_POZ DOMAIN PROTEIN"/>
    <property type="match status" value="1"/>
</dbReference>
<dbReference type="SUPFAM" id="SSF54695">
    <property type="entry name" value="POZ domain"/>
    <property type="match status" value="1"/>
</dbReference>
<dbReference type="SMART" id="SM00225">
    <property type="entry name" value="BTB"/>
    <property type="match status" value="1"/>
</dbReference>
<evidence type="ECO:0000313" key="3">
    <source>
        <dbReference type="EMBL" id="KAJ5727900.1"/>
    </source>
</evidence>
<dbReference type="PROSITE" id="PS50097">
    <property type="entry name" value="BTB"/>
    <property type="match status" value="1"/>
</dbReference>
<dbReference type="PANTHER" id="PTHR47843">
    <property type="entry name" value="BTB DOMAIN-CONTAINING PROTEIN-RELATED"/>
    <property type="match status" value="1"/>
</dbReference>
<dbReference type="CDD" id="cd18186">
    <property type="entry name" value="BTB_POZ_ZBTB_KLHL-like"/>
    <property type="match status" value="1"/>
</dbReference>
<evidence type="ECO:0000313" key="4">
    <source>
        <dbReference type="Proteomes" id="UP001215712"/>
    </source>
</evidence>
<name>A0AAD6HN70_9EURO</name>
<dbReference type="AlphaFoldDB" id="A0AAD6HN70"/>
<dbReference type="InterPro" id="IPR011333">
    <property type="entry name" value="SKP1/BTB/POZ_sf"/>
</dbReference>
<dbReference type="EMBL" id="JAQJAN010000006">
    <property type="protein sequence ID" value="KAJ5727900.1"/>
    <property type="molecule type" value="Genomic_DNA"/>
</dbReference>
<dbReference type="Gene3D" id="3.30.710.10">
    <property type="entry name" value="Potassium Channel Kv1.1, Chain A"/>
    <property type="match status" value="1"/>
</dbReference>
<reference evidence="3" key="1">
    <citation type="journal article" date="2023" name="IMA Fungus">
        <title>Comparative genomic study of the Penicillium genus elucidates a diverse pangenome and 15 lateral gene transfer events.</title>
        <authorList>
            <person name="Petersen C."/>
            <person name="Sorensen T."/>
            <person name="Nielsen M.R."/>
            <person name="Sondergaard T.E."/>
            <person name="Sorensen J.L."/>
            <person name="Fitzpatrick D.A."/>
            <person name="Frisvad J.C."/>
            <person name="Nielsen K.L."/>
        </authorList>
    </citation>
    <scope>NUCLEOTIDE SEQUENCE</scope>
    <source>
        <strain evidence="3">IBT 17514</strain>
    </source>
</reference>
<evidence type="ECO:0000259" key="2">
    <source>
        <dbReference type="PROSITE" id="PS50097"/>
    </source>
</evidence>